<name>G4QA73_TAYAM</name>
<keyword evidence="1" id="KW-0812">Transmembrane</keyword>
<feature type="transmembrane region" description="Helical" evidence="1">
    <location>
        <begin position="81"/>
        <end position="102"/>
    </location>
</feature>
<feature type="transmembrane region" description="Helical" evidence="1">
    <location>
        <begin position="322"/>
        <end position="343"/>
    </location>
</feature>
<keyword evidence="2" id="KW-0560">Oxidoreductase</keyword>
<dbReference type="PIRSF" id="PIRSF038991">
    <property type="entry name" value="Protein_AbrB"/>
    <property type="match status" value="1"/>
</dbReference>
<keyword evidence="3" id="KW-1185">Reference proteome</keyword>
<protein>
    <submittedName>
        <fullName evidence="2">Ammonia monooxygenase</fullName>
    </submittedName>
</protein>
<feature type="transmembrane region" description="Helical" evidence="1">
    <location>
        <begin position="183"/>
        <end position="201"/>
    </location>
</feature>
<proteinExistence type="predicted"/>
<sequence length="354" mass="38839">MIKQYALGFGIALAGAFIANAFGMPIPWMLGALIFTAICRILGVNNGAHKNYRKTGQLIVGVSIGLYFSPQVNEVLIDQSLYIIAGSVSTVFLSIAGAWFLYKFSHQNFTTAYFASTVGGASEMVVIADRKANANLPLIASAHSLRILIVVVSIPFIYQYLGIHGNLIDMGSNLPVKISITDIDWNFFLLFACAIVAGFLLQKIRFPNAWLVGTMLFTAVLTSHEIHISYVPVEVQRLGQILLGWALGSNYGPHFFKQAPKFIVAMFTVIIFYMLVMTLVAYLMSFPSQYELETLVLGLSPGGLAEIAVTAKDLKLGAPVVVAFQIVRLVAVLLLANPLFNFLNKFYESKHKNI</sequence>
<reference evidence="2 3" key="2">
    <citation type="journal article" date="2012" name="PLoS ONE">
        <title>Genomic characterization of the taylorella genus.</title>
        <authorList>
            <person name="Hebert L."/>
            <person name="Moumen B."/>
            <person name="Pons N."/>
            <person name="Duquesne F."/>
            <person name="Breuil M.F."/>
            <person name="Goux D."/>
            <person name="Batto J.M."/>
            <person name="Laugier C."/>
            <person name="Renault P."/>
            <person name="Petry S."/>
        </authorList>
    </citation>
    <scope>NUCLEOTIDE SEQUENCE [LARGE SCALE GENOMIC DNA]</scope>
    <source>
        <strain evidence="2 3">MCE3</strain>
    </source>
</reference>
<dbReference type="GO" id="GO:0010468">
    <property type="term" value="P:regulation of gene expression"/>
    <property type="evidence" value="ECO:0007669"/>
    <property type="project" value="InterPro"/>
</dbReference>
<keyword evidence="1" id="KW-0472">Membrane</keyword>
<dbReference type="eggNOG" id="COG3180">
    <property type="taxonomic scope" value="Bacteria"/>
</dbReference>
<dbReference type="InterPro" id="IPR017516">
    <property type="entry name" value="AbrB_dup"/>
</dbReference>
<dbReference type="AlphaFoldDB" id="G4QA73"/>
<dbReference type="RefSeq" id="WP_014112040.1">
    <property type="nucleotide sequence ID" value="NC_016043.1"/>
</dbReference>
<dbReference type="InterPro" id="IPR007820">
    <property type="entry name" value="AbrB_fam"/>
</dbReference>
<dbReference type="Pfam" id="PF05145">
    <property type="entry name" value="AbrB"/>
    <property type="match status" value="1"/>
</dbReference>
<feature type="transmembrane region" description="Helical" evidence="1">
    <location>
        <begin position="145"/>
        <end position="163"/>
    </location>
</feature>
<dbReference type="EMBL" id="CP003059">
    <property type="protein sequence ID" value="AEP37146.1"/>
    <property type="molecule type" value="Genomic_DNA"/>
</dbReference>
<evidence type="ECO:0000313" key="3">
    <source>
        <dbReference type="Proteomes" id="UP000009284"/>
    </source>
</evidence>
<keyword evidence="2" id="KW-0503">Monooxygenase</keyword>
<dbReference type="GO" id="GO:0016020">
    <property type="term" value="C:membrane"/>
    <property type="evidence" value="ECO:0007669"/>
    <property type="project" value="InterPro"/>
</dbReference>
<accession>G4QA73</accession>
<feature type="transmembrane region" description="Helical" evidence="1">
    <location>
        <begin position="5"/>
        <end position="22"/>
    </location>
</feature>
<dbReference type="PANTHER" id="PTHR38457">
    <property type="entry name" value="REGULATOR ABRB-RELATED"/>
    <property type="match status" value="1"/>
</dbReference>
<dbReference type="KEGG" id="tas:TASI_1406"/>
<keyword evidence="1" id="KW-1133">Transmembrane helix</keyword>
<reference key="1">
    <citation type="submission" date="2011-09" db="EMBL/GenBank/DDBJ databases">
        <title>Genomic characterization of the Taylorella genus.</title>
        <authorList>
            <person name="Hebert L."/>
            <person name="Moumen B."/>
            <person name="Pons N."/>
            <person name="Duquesne F."/>
            <person name="Breuil M.-F."/>
            <person name="Goux D."/>
            <person name="Batto J.-M."/>
            <person name="Renault P."/>
            <person name="Laugier C."/>
            <person name="Petry S."/>
        </authorList>
    </citation>
    <scope>NUCLEOTIDE SEQUENCE</scope>
    <source>
        <strain>MCE3</strain>
    </source>
</reference>
<dbReference type="Proteomes" id="UP000009284">
    <property type="component" value="Chromosome"/>
</dbReference>
<organism evidence="2 3">
    <name type="scientific">Taylorella asinigenitalis (strain MCE3)</name>
    <dbReference type="NCBI Taxonomy" id="1008459"/>
    <lineage>
        <taxon>Bacteria</taxon>
        <taxon>Pseudomonadati</taxon>
        <taxon>Pseudomonadota</taxon>
        <taxon>Betaproteobacteria</taxon>
        <taxon>Burkholderiales</taxon>
        <taxon>Alcaligenaceae</taxon>
        <taxon>Taylorella</taxon>
    </lineage>
</organism>
<dbReference type="HOGENOM" id="CLU_050210_2_0_4"/>
<evidence type="ECO:0000256" key="1">
    <source>
        <dbReference type="SAM" id="Phobius"/>
    </source>
</evidence>
<dbReference type="GO" id="GO:0004497">
    <property type="term" value="F:monooxygenase activity"/>
    <property type="evidence" value="ECO:0007669"/>
    <property type="project" value="UniProtKB-KW"/>
</dbReference>
<feature type="transmembrane region" description="Helical" evidence="1">
    <location>
        <begin position="28"/>
        <end position="45"/>
    </location>
</feature>
<dbReference type="NCBIfam" id="TIGR03082">
    <property type="entry name" value="Gneg_AbrB_dup"/>
    <property type="match status" value="2"/>
</dbReference>
<feature type="transmembrane region" description="Helical" evidence="1">
    <location>
        <begin position="262"/>
        <end position="284"/>
    </location>
</feature>
<dbReference type="PANTHER" id="PTHR38457:SF1">
    <property type="entry name" value="REGULATOR ABRB-RELATED"/>
    <property type="match status" value="1"/>
</dbReference>
<evidence type="ECO:0000313" key="2">
    <source>
        <dbReference type="EMBL" id="AEP37146.1"/>
    </source>
</evidence>
<gene>
    <name evidence="2" type="ordered locus">TASI_1406</name>
</gene>
<dbReference type="OrthoDB" id="8527964at2"/>
<dbReference type="STRING" id="1008459.TASI_1406"/>